<name>A0A7G1Q873_9GAMM</name>
<dbReference type="InterPro" id="IPR003374">
    <property type="entry name" value="ApbE-like_sf"/>
</dbReference>
<keyword evidence="5" id="KW-0997">Cell inner membrane</keyword>
<evidence type="ECO:0000256" key="15">
    <source>
        <dbReference type="ARBA" id="ARBA00031306"/>
    </source>
</evidence>
<keyword evidence="10 18" id="KW-0274">FAD</keyword>
<feature type="binding site" evidence="19">
    <location>
        <position position="291"/>
    </location>
    <ligand>
        <name>Mg(2+)</name>
        <dbReference type="ChEBI" id="CHEBI:18420"/>
    </ligand>
</feature>
<dbReference type="PIRSF" id="PIRSF006268">
    <property type="entry name" value="ApbE"/>
    <property type="match status" value="1"/>
</dbReference>
<evidence type="ECO:0000256" key="19">
    <source>
        <dbReference type="PIRSR" id="PIRSR006268-2"/>
    </source>
</evidence>
<evidence type="ECO:0000256" key="8">
    <source>
        <dbReference type="ARBA" id="ARBA00022723"/>
    </source>
</evidence>
<organism evidence="20 21">
    <name type="scientific">Candidatus Nitrosacidococcus tergens</name>
    <dbReference type="NCBI Taxonomy" id="553981"/>
    <lineage>
        <taxon>Bacteria</taxon>
        <taxon>Pseudomonadati</taxon>
        <taxon>Pseudomonadota</taxon>
        <taxon>Gammaproteobacteria</taxon>
        <taxon>Chromatiales</taxon>
        <taxon>Chromatiaceae</taxon>
        <taxon>Candidatus Nitrosacidococcus</taxon>
    </lineage>
</organism>
<keyword evidence="6 18" id="KW-0285">Flavoprotein</keyword>
<proteinExistence type="inferred from homology"/>
<reference evidence="20 21" key="1">
    <citation type="submission" date="2020-03" db="EMBL/GenBank/DDBJ databases">
        <authorList>
            <person name="Picone N."/>
        </authorList>
    </citation>
    <scope>NUCLEOTIDE SEQUENCE [LARGE SCALE GENOMIC DNA]</scope>
    <source>
        <strain evidence="20">NSCAC1</strain>
    </source>
</reference>
<keyword evidence="13" id="KW-0564">Palmitate</keyword>
<evidence type="ECO:0000256" key="13">
    <source>
        <dbReference type="ARBA" id="ARBA00023139"/>
    </source>
</evidence>
<evidence type="ECO:0000256" key="3">
    <source>
        <dbReference type="ARBA" id="ARBA00016337"/>
    </source>
</evidence>
<comment type="catalytic activity">
    <reaction evidence="16 18">
        <text>L-threonyl-[protein] + FAD = FMN-L-threonyl-[protein] + AMP + H(+)</text>
        <dbReference type="Rhea" id="RHEA:36847"/>
        <dbReference type="Rhea" id="RHEA-COMP:11060"/>
        <dbReference type="Rhea" id="RHEA-COMP:11061"/>
        <dbReference type="ChEBI" id="CHEBI:15378"/>
        <dbReference type="ChEBI" id="CHEBI:30013"/>
        <dbReference type="ChEBI" id="CHEBI:57692"/>
        <dbReference type="ChEBI" id="CHEBI:74257"/>
        <dbReference type="ChEBI" id="CHEBI:456215"/>
        <dbReference type="EC" id="2.7.1.180"/>
    </reaction>
</comment>
<evidence type="ECO:0000313" key="20">
    <source>
        <dbReference type="EMBL" id="CAB1275028.1"/>
    </source>
</evidence>
<evidence type="ECO:0000256" key="12">
    <source>
        <dbReference type="ARBA" id="ARBA00023136"/>
    </source>
</evidence>
<feature type="binding site" evidence="19">
    <location>
        <position position="177"/>
    </location>
    <ligand>
        <name>Mg(2+)</name>
        <dbReference type="ChEBI" id="CHEBI:18420"/>
    </ligand>
</feature>
<evidence type="ECO:0000256" key="7">
    <source>
        <dbReference type="ARBA" id="ARBA00022679"/>
    </source>
</evidence>
<evidence type="ECO:0000256" key="9">
    <source>
        <dbReference type="ARBA" id="ARBA00022729"/>
    </source>
</evidence>
<dbReference type="PANTHER" id="PTHR30040:SF2">
    <property type="entry name" value="FAD:PROTEIN FMN TRANSFERASE"/>
    <property type="match status" value="1"/>
</dbReference>
<evidence type="ECO:0000256" key="16">
    <source>
        <dbReference type="ARBA" id="ARBA00048540"/>
    </source>
</evidence>
<comment type="similarity">
    <text evidence="1 18">Belongs to the ApbE family.</text>
</comment>
<evidence type="ECO:0000256" key="14">
    <source>
        <dbReference type="ARBA" id="ARBA00023288"/>
    </source>
</evidence>
<keyword evidence="12" id="KW-0472">Membrane</keyword>
<feature type="binding site" evidence="19">
    <location>
        <position position="295"/>
    </location>
    <ligand>
        <name>Mg(2+)</name>
        <dbReference type="ChEBI" id="CHEBI:18420"/>
    </ligand>
</feature>
<dbReference type="EC" id="2.7.1.180" evidence="2 18"/>
<evidence type="ECO:0000256" key="5">
    <source>
        <dbReference type="ARBA" id="ARBA00022519"/>
    </source>
</evidence>
<dbReference type="RefSeq" id="WP_232085965.1">
    <property type="nucleotide sequence ID" value="NZ_LR778175.1"/>
</dbReference>
<comment type="subcellular location">
    <subcellularLocation>
        <location evidence="17">Cell inner membrane</location>
        <topology evidence="17">Lipid-anchor</topology>
        <orientation evidence="17">Periplasmic side</orientation>
    </subcellularLocation>
</comment>
<keyword evidence="9" id="KW-0732">Signal</keyword>
<dbReference type="GO" id="GO:0016740">
    <property type="term" value="F:transferase activity"/>
    <property type="evidence" value="ECO:0007669"/>
    <property type="project" value="UniProtKB-UniRule"/>
</dbReference>
<accession>A0A7G1Q873</accession>
<dbReference type="FunFam" id="3.10.520.10:FF:000001">
    <property type="entry name" value="FAD:protein FMN transferase"/>
    <property type="match status" value="1"/>
</dbReference>
<evidence type="ECO:0000256" key="18">
    <source>
        <dbReference type="PIRNR" id="PIRNR006268"/>
    </source>
</evidence>
<evidence type="ECO:0000256" key="11">
    <source>
        <dbReference type="ARBA" id="ARBA00022842"/>
    </source>
</evidence>
<dbReference type="Proteomes" id="UP000516072">
    <property type="component" value="Chromosome"/>
</dbReference>
<dbReference type="KEGG" id="ntg:NSCAC_0463"/>
<sequence>MNFISTLAILVLLNGLIGCTQDSKNHLIQFNGSTMGTRYTIKIIDLPSNLNPDTLAKEITQQLKSINHLLSTYQADSELSQFNQNPSTDWISVSSPLVTVIQKAQEISALTQGAFDITVGVLVNLWGFGPHLYQPSIPTPAQIQAAKQKVNFELLDIRDSPPALKKEQGDMYLDLSGIGKGYGVDQIAELLASKNIHNYLVDIGGEERIKGHNSKDQPWKIAIQQPRAGIPKAAYTLERTSGAIATSGDYQNYFDYKDNRYGHIINPKTGWPTPYQSASVTVLSTTAMEADALATGLYVLGIDKAIALAEQSQIPALFIIQSEQGIQKQASSYFPYNKILK</sequence>
<dbReference type="Pfam" id="PF02424">
    <property type="entry name" value="ApbE"/>
    <property type="match status" value="1"/>
</dbReference>
<dbReference type="PANTHER" id="PTHR30040">
    <property type="entry name" value="THIAMINE BIOSYNTHESIS LIPOPROTEIN APBE"/>
    <property type="match status" value="1"/>
</dbReference>
<dbReference type="GO" id="GO:0046872">
    <property type="term" value="F:metal ion binding"/>
    <property type="evidence" value="ECO:0007669"/>
    <property type="project" value="UniProtKB-UniRule"/>
</dbReference>
<comment type="cofactor">
    <cofactor evidence="19">
        <name>Mg(2+)</name>
        <dbReference type="ChEBI" id="CHEBI:18420"/>
    </cofactor>
    <cofactor evidence="19">
        <name>Mn(2+)</name>
        <dbReference type="ChEBI" id="CHEBI:29035"/>
    </cofactor>
    <text evidence="19">Magnesium. Can also use manganese.</text>
</comment>
<keyword evidence="8 18" id="KW-0479">Metal-binding</keyword>
<keyword evidence="21" id="KW-1185">Reference proteome</keyword>
<dbReference type="SUPFAM" id="SSF143631">
    <property type="entry name" value="ApbE-like"/>
    <property type="match status" value="1"/>
</dbReference>
<evidence type="ECO:0000256" key="1">
    <source>
        <dbReference type="ARBA" id="ARBA00008282"/>
    </source>
</evidence>
<dbReference type="AlphaFoldDB" id="A0A7G1Q873"/>
<evidence type="ECO:0000256" key="10">
    <source>
        <dbReference type="ARBA" id="ARBA00022827"/>
    </source>
</evidence>
<keyword evidence="14 20" id="KW-0449">Lipoprotein</keyword>
<keyword evidence="7 18" id="KW-0808">Transferase</keyword>
<evidence type="ECO:0000313" key="21">
    <source>
        <dbReference type="Proteomes" id="UP000516072"/>
    </source>
</evidence>
<evidence type="ECO:0000256" key="17">
    <source>
        <dbReference type="ARBA" id="ARBA00060485"/>
    </source>
</evidence>
<keyword evidence="4" id="KW-1003">Cell membrane</keyword>
<dbReference type="GO" id="GO:0005886">
    <property type="term" value="C:plasma membrane"/>
    <property type="evidence" value="ECO:0007669"/>
    <property type="project" value="UniProtKB-SubCell"/>
</dbReference>
<dbReference type="InterPro" id="IPR024932">
    <property type="entry name" value="ApbE"/>
</dbReference>
<protein>
    <recommendedName>
        <fullName evidence="3 18">FAD:protein FMN transferase</fullName>
        <ecNumber evidence="2 18">2.7.1.180</ecNumber>
    </recommendedName>
    <alternativeName>
        <fullName evidence="15 18">Flavin transferase</fullName>
    </alternativeName>
</protein>
<evidence type="ECO:0000256" key="6">
    <source>
        <dbReference type="ARBA" id="ARBA00022630"/>
    </source>
</evidence>
<keyword evidence="11 18" id="KW-0460">Magnesium</keyword>
<evidence type="ECO:0000256" key="2">
    <source>
        <dbReference type="ARBA" id="ARBA00011955"/>
    </source>
</evidence>
<gene>
    <name evidence="20" type="primary">apbE</name>
    <name evidence="20" type="ORF">NSCAC_0463</name>
</gene>
<dbReference type="EMBL" id="LR778175">
    <property type="protein sequence ID" value="CAB1275028.1"/>
    <property type="molecule type" value="Genomic_DNA"/>
</dbReference>
<evidence type="ECO:0000256" key="4">
    <source>
        <dbReference type="ARBA" id="ARBA00022475"/>
    </source>
</evidence>
<dbReference type="Gene3D" id="3.10.520.10">
    <property type="entry name" value="ApbE-like domains"/>
    <property type="match status" value="1"/>
</dbReference>